<feature type="transmembrane region" description="Helical" evidence="6">
    <location>
        <begin position="279"/>
        <end position="312"/>
    </location>
</feature>
<evidence type="ECO:0000256" key="6">
    <source>
        <dbReference type="SAM" id="Phobius"/>
    </source>
</evidence>
<sequence length="351" mass="35805">MNSTEQAPTAVVPTSSTHSLGERLTQWLGGGWVLLFLVALLAFFTITQPGRFATGYNLSTLAVDAAILLVLAVGQTYVIITAGIDLSVGSVLVFASVVGTQVMLALSGADGATYGTTDAGWAVIAIGTLASILAGLLFGVINGLLVSYARIPALIVTLGTMGIALGVAQLLTNGQDVRAVPQILVDHVGNGAVAGIPVLVVIALAVALVAGIILHRTRFGRWVFAVGSSSEAARRSGVPLRAQIIKVYALAGGLAGLAAVMSVARFSTTTIGGHTADNLATISAVVLGGTSLFGGIGSILGTVIGVFIPIVLLNGFVITGIPPFWQTVAMGAVLILAVYVDQLKRRNRILS</sequence>
<dbReference type="EMBL" id="UGQT01000001">
    <property type="protein sequence ID" value="STZ62613.1"/>
    <property type="molecule type" value="Genomic_DNA"/>
</dbReference>
<dbReference type="OrthoDB" id="3468954at2"/>
<organism evidence="7 8">
    <name type="scientific">Mycolicibacterium tokaiense</name>
    <dbReference type="NCBI Taxonomy" id="39695"/>
    <lineage>
        <taxon>Bacteria</taxon>
        <taxon>Bacillati</taxon>
        <taxon>Actinomycetota</taxon>
        <taxon>Actinomycetes</taxon>
        <taxon>Mycobacteriales</taxon>
        <taxon>Mycobacteriaceae</taxon>
        <taxon>Mycolicibacterium</taxon>
    </lineage>
</organism>
<feature type="transmembrane region" description="Helical" evidence="6">
    <location>
        <begin position="192"/>
        <end position="214"/>
    </location>
</feature>
<proteinExistence type="predicted"/>
<name>A0A378TRW6_9MYCO</name>
<keyword evidence="3 6" id="KW-0812">Transmembrane</keyword>
<evidence type="ECO:0000313" key="7">
    <source>
        <dbReference type="EMBL" id="STZ62613.1"/>
    </source>
</evidence>
<evidence type="ECO:0000256" key="2">
    <source>
        <dbReference type="ARBA" id="ARBA00022475"/>
    </source>
</evidence>
<evidence type="ECO:0000256" key="1">
    <source>
        <dbReference type="ARBA" id="ARBA00004651"/>
    </source>
</evidence>
<dbReference type="Pfam" id="PF02653">
    <property type="entry name" value="BPD_transp_2"/>
    <property type="match status" value="1"/>
</dbReference>
<keyword evidence="2" id="KW-1003">Cell membrane</keyword>
<dbReference type="GO" id="GO:0005886">
    <property type="term" value="C:plasma membrane"/>
    <property type="evidence" value="ECO:0007669"/>
    <property type="project" value="UniProtKB-SubCell"/>
</dbReference>
<feature type="transmembrane region" description="Helical" evidence="6">
    <location>
        <begin position="27"/>
        <end position="46"/>
    </location>
</feature>
<dbReference type="GO" id="GO:0022857">
    <property type="term" value="F:transmembrane transporter activity"/>
    <property type="evidence" value="ECO:0007669"/>
    <property type="project" value="InterPro"/>
</dbReference>
<reference evidence="7 8" key="1">
    <citation type="submission" date="2018-06" db="EMBL/GenBank/DDBJ databases">
        <authorList>
            <consortium name="Pathogen Informatics"/>
            <person name="Doyle S."/>
        </authorList>
    </citation>
    <scope>NUCLEOTIDE SEQUENCE [LARGE SCALE GENOMIC DNA]</scope>
    <source>
        <strain evidence="7 8">NCTC10821</strain>
    </source>
</reference>
<dbReference type="RefSeq" id="WP_115281280.1">
    <property type="nucleotide sequence ID" value="NZ_AP022600.1"/>
</dbReference>
<feature type="transmembrane region" description="Helical" evidence="6">
    <location>
        <begin position="119"/>
        <end position="145"/>
    </location>
</feature>
<feature type="transmembrane region" description="Helical" evidence="6">
    <location>
        <begin position="58"/>
        <end position="80"/>
    </location>
</feature>
<evidence type="ECO:0000313" key="8">
    <source>
        <dbReference type="Proteomes" id="UP000254978"/>
    </source>
</evidence>
<accession>A0A378TRW6</accession>
<protein>
    <submittedName>
        <fullName evidence="7">Ribose/xylose/arabinose/galactoside ABC-type transport systems, permeases</fullName>
    </submittedName>
</protein>
<keyword evidence="5 6" id="KW-0472">Membrane</keyword>
<keyword evidence="4 6" id="KW-1133">Transmembrane helix</keyword>
<feature type="transmembrane region" description="Helical" evidence="6">
    <location>
        <begin position="324"/>
        <end position="340"/>
    </location>
</feature>
<gene>
    <name evidence="7" type="primary">rbsC_6</name>
    <name evidence="7" type="ORF">NCTC10821_06182</name>
</gene>
<dbReference type="AlphaFoldDB" id="A0A378TRW6"/>
<dbReference type="Proteomes" id="UP000254978">
    <property type="component" value="Unassembled WGS sequence"/>
</dbReference>
<dbReference type="CDD" id="cd06579">
    <property type="entry name" value="TM_PBP1_transp_AraH_like"/>
    <property type="match status" value="1"/>
</dbReference>
<feature type="transmembrane region" description="Helical" evidence="6">
    <location>
        <begin position="86"/>
        <end position="107"/>
    </location>
</feature>
<feature type="transmembrane region" description="Helical" evidence="6">
    <location>
        <begin position="151"/>
        <end position="171"/>
    </location>
</feature>
<keyword evidence="8" id="KW-1185">Reference proteome</keyword>
<dbReference type="PANTHER" id="PTHR32196">
    <property type="entry name" value="ABC TRANSPORTER PERMEASE PROTEIN YPHD-RELATED-RELATED"/>
    <property type="match status" value="1"/>
</dbReference>
<dbReference type="PANTHER" id="PTHR32196:SF72">
    <property type="entry name" value="RIBOSE IMPORT PERMEASE PROTEIN RBSC"/>
    <property type="match status" value="1"/>
</dbReference>
<evidence type="ECO:0000256" key="3">
    <source>
        <dbReference type="ARBA" id="ARBA00022692"/>
    </source>
</evidence>
<dbReference type="InterPro" id="IPR001851">
    <property type="entry name" value="ABC_transp_permease"/>
</dbReference>
<evidence type="ECO:0000256" key="4">
    <source>
        <dbReference type="ARBA" id="ARBA00022989"/>
    </source>
</evidence>
<evidence type="ECO:0000256" key="5">
    <source>
        <dbReference type="ARBA" id="ARBA00023136"/>
    </source>
</evidence>
<comment type="subcellular location">
    <subcellularLocation>
        <location evidence="1">Cell membrane</location>
        <topology evidence="1">Multi-pass membrane protein</topology>
    </subcellularLocation>
</comment>